<dbReference type="EMBL" id="LSZO01000157">
    <property type="protein sequence ID" value="KXU38013.1"/>
    <property type="molecule type" value="Genomic_DNA"/>
</dbReference>
<dbReference type="Proteomes" id="UP000072660">
    <property type="component" value="Unassembled WGS sequence"/>
</dbReference>
<evidence type="ECO:0000256" key="2">
    <source>
        <dbReference type="ARBA" id="ARBA00004651"/>
    </source>
</evidence>
<dbReference type="Pfam" id="PF00990">
    <property type="entry name" value="GGDEF"/>
    <property type="match status" value="1"/>
</dbReference>
<protein>
    <recommendedName>
        <fullName evidence="3">diguanylate cyclase</fullName>
        <ecNumber evidence="3">2.7.7.65</ecNumber>
    </recommendedName>
</protein>
<dbReference type="RefSeq" id="WP_068390299.1">
    <property type="nucleotide sequence ID" value="NZ_LSZO01000157.1"/>
</dbReference>
<organism evidence="12 13">
    <name type="scientific">Ventosimonas gracilis</name>
    <dbReference type="NCBI Taxonomy" id="1680762"/>
    <lineage>
        <taxon>Bacteria</taxon>
        <taxon>Pseudomonadati</taxon>
        <taxon>Pseudomonadota</taxon>
        <taxon>Gammaproteobacteria</taxon>
        <taxon>Pseudomonadales</taxon>
        <taxon>Ventosimonadaceae</taxon>
        <taxon>Ventosimonas</taxon>
    </lineage>
</organism>
<dbReference type="CDD" id="cd12915">
    <property type="entry name" value="PDC2_DGC_like"/>
    <property type="match status" value="1"/>
</dbReference>
<keyword evidence="9" id="KW-0175">Coiled coil</keyword>
<comment type="cofactor">
    <cofactor evidence="1">
        <name>Mg(2+)</name>
        <dbReference type="ChEBI" id="CHEBI:18420"/>
    </cofactor>
</comment>
<dbReference type="EC" id="2.7.7.65" evidence="3"/>
<evidence type="ECO:0000256" key="5">
    <source>
        <dbReference type="ARBA" id="ARBA00022692"/>
    </source>
</evidence>
<evidence type="ECO:0000313" key="12">
    <source>
        <dbReference type="EMBL" id="KXU38013.1"/>
    </source>
</evidence>
<evidence type="ECO:0000256" key="3">
    <source>
        <dbReference type="ARBA" id="ARBA00012528"/>
    </source>
</evidence>
<dbReference type="GO" id="GO:0043709">
    <property type="term" value="P:cell adhesion involved in single-species biofilm formation"/>
    <property type="evidence" value="ECO:0007669"/>
    <property type="project" value="TreeGrafter"/>
</dbReference>
<accession>A0A139STV8</accession>
<evidence type="ECO:0000256" key="8">
    <source>
        <dbReference type="ARBA" id="ARBA00034247"/>
    </source>
</evidence>
<feature type="domain" description="GGDEF" evidence="11">
    <location>
        <begin position="368"/>
        <end position="507"/>
    </location>
</feature>
<evidence type="ECO:0000256" key="6">
    <source>
        <dbReference type="ARBA" id="ARBA00022989"/>
    </source>
</evidence>
<dbReference type="PANTHER" id="PTHR45138:SF9">
    <property type="entry name" value="DIGUANYLATE CYCLASE DGCM-RELATED"/>
    <property type="match status" value="1"/>
</dbReference>
<dbReference type="CDD" id="cd12914">
    <property type="entry name" value="PDC1_DGC_like"/>
    <property type="match status" value="1"/>
</dbReference>
<keyword evidence="13" id="KW-1185">Reference proteome</keyword>
<dbReference type="GO" id="GO:0005886">
    <property type="term" value="C:plasma membrane"/>
    <property type="evidence" value="ECO:0007669"/>
    <property type="project" value="UniProtKB-SubCell"/>
</dbReference>
<keyword evidence="4" id="KW-1003">Cell membrane</keyword>
<dbReference type="InterPro" id="IPR029787">
    <property type="entry name" value="Nucleotide_cyclase"/>
</dbReference>
<dbReference type="Gene3D" id="3.30.450.20">
    <property type="entry name" value="PAS domain"/>
    <property type="match status" value="2"/>
</dbReference>
<keyword evidence="6 10" id="KW-1133">Transmembrane helix</keyword>
<feature type="transmembrane region" description="Helical" evidence="10">
    <location>
        <begin position="20"/>
        <end position="40"/>
    </location>
</feature>
<dbReference type="InterPro" id="IPR050469">
    <property type="entry name" value="Diguanylate_Cyclase"/>
</dbReference>
<dbReference type="InterPro" id="IPR043128">
    <property type="entry name" value="Rev_trsase/Diguanyl_cyclase"/>
</dbReference>
<dbReference type="GO" id="GO:0052621">
    <property type="term" value="F:diguanylate cyclase activity"/>
    <property type="evidence" value="ECO:0007669"/>
    <property type="project" value="UniProtKB-EC"/>
</dbReference>
<dbReference type="Pfam" id="PF02743">
    <property type="entry name" value="dCache_1"/>
    <property type="match status" value="1"/>
</dbReference>
<evidence type="ECO:0000256" key="1">
    <source>
        <dbReference type="ARBA" id="ARBA00001946"/>
    </source>
</evidence>
<dbReference type="InterPro" id="IPR000160">
    <property type="entry name" value="GGDEF_dom"/>
</dbReference>
<reference evidence="12 13" key="1">
    <citation type="submission" date="2016-02" db="EMBL/GenBank/DDBJ databases">
        <authorList>
            <person name="Wen L."/>
            <person name="He K."/>
            <person name="Yang H."/>
        </authorList>
    </citation>
    <scope>NUCLEOTIDE SEQUENCE [LARGE SCALE GENOMIC DNA]</scope>
    <source>
        <strain evidence="12 13">CV58</strain>
    </source>
</reference>
<feature type="transmembrane region" description="Helical" evidence="10">
    <location>
        <begin position="285"/>
        <end position="307"/>
    </location>
</feature>
<keyword evidence="7 10" id="KW-0472">Membrane</keyword>
<dbReference type="CDD" id="cd01949">
    <property type="entry name" value="GGDEF"/>
    <property type="match status" value="1"/>
</dbReference>
<dbReference type="FunFam" id="3.30.70.270:FF:000001">
    <property type="entry name" value="Diguanylate cyclase domain protein"/>
    <property type="match status" value="1"/>
</dbReference>
<dbReference type="AlphaFoldDB" id="A0A139STV8"/>
<evidence type="ECO:0000256" key="9">
    <source>
        <dbReference type="SAM" id="Coils"/>
    </source>
</evidence>
<feature type="coiled-coil region" evidence="9">
    <location>
        <begin position="317"/>
        <end position="349"/>
    </location>
</feature>
<gene>
    <name evidence="12" type="ORF">AXE65_00385</name>
</gene>
<proteinExistence type="predicted"/>
<evidence type="ECO:0000313" key="13">
    <source>
        <dbReference type="Proteomes" id="UP000072660"/>
    </source>
</evidence>
<evidence type="ECO:0000256" key="7">
    <source>
        <dbReference type="ARBA" id="ARBA00023136"/>
    </source>
</evidence>
<dbReference type="SMART" id="SM00267">
    <property type="entry name" value="GGDEF"/>
    <property type="match status" value="1"/>
</dbReference>
<dbReference type="PROSITE" id="PS50887">
    <property type="entry name" value="GGDEF"/>
    <property type="match status" value="1"/>
</dbReference>
<sequence length="509" mass="57639">MPDNFAVPLLHRKPMLLPLTKAFVVLASFSLLVSVIWLIWDARQTRLDEARSASENLAAALAQHAEDTLKAADTVLLGLAERLEVDGQEPNRMPRLQRFMQQRVQELPDLQSLLAFDREGNWLTSSYGARMQDHDNTDRGYFKWHREHEDSHVYISPPLPGRSSGEWVIPVTRRLNDNEGRFNGVVVASVRVNYFQQVYQTLDIKYHGFISLSLNDGTVLVRQPPSADNGLLSNTLPSQQNSGSFRLMENGRKRMYSYRRLERYPLVVITALTQDEVLANWRTEAAMQIVVVVILIVLLNLFGFYLLHLIKGELETHRALQQARDHLAEQRLQLEKLALEDELTGLANRRHFMAHLNEELRRARRARQPLALLMLDVDLFKQYNDLYGHSGGDQCLRQVAKVLRMGQNRPGDLAARYGGEEFCLLLSATDSSGAARVAEKIRQTLEQRAISHGASPLGILTISIGVHALYPQKDTAQEAGETLLQCADAALYQAKAGGRNRVVVYRDEY</sequence>
<name>A0A139STV8_9GAMM</name>
<evidence type="ECO:0000256" key="10">
    <source>
        <dbReference type="SAM" id="Phobius"/>
    </source>
</evidence>
<dbReference type="SUPFAM" id="SSF55073">
    <property type="entry name" value="Nucleotide cyclase"/>
    <property type="match status" value="1"/>
</dbReference>
<dbReference type="SUPFAM" id="SSF103190">
    <property type="entry name" value="Sensory domain-like"/>
    <property type="match status" value="1"/>
</dbReference>
<dbReference type="InterPro" id="IPR029151">
    <property type="entry name" value="Sensor-like_sf"/>
</dbReference>
<comment type="catalytic activity">
    <reaction evidence="8">
        <text>2 GTP = 3',3'-c-di-GMP + 2 diphosphate</text>
        <dbReference type="Rhea" id="RHEA:24898"/>
        <dbReference type="ChEBI" id="CHEBI:33019"/>
        <dbReference type="ChEBI" id="CHEBI:37565"/>
        <dbReference type="ChEBI" id="CHEBI:58805"/>
        <dbReference type="EC" id="2.7.7.65"/>
    </reaction>
</comment>
<evidence type="ECO:0000256" key="4">
    <source>
        <dbReference type="ARBA" id="ARBA00022475"/>
    </source>
</evidence>
<evidence type="ECO:0000259" key="11">
    <source>
        <dbReference type="PROSITE" id="PS50887"/>
    </source>
</evidence>
<dbReference type="OrthoDB" id="9812260at2"/>
<dbReference type="GO" id="GO:1902201">
    <property type="term" value="P:negative regulation of bacterial-type flagellum-dependent cell motility"/>
    <property type="evidence" value="ECO:0007669"/>
    <property type="project" value="TreeGrafter"/>
</dbReference>
<comment type="subcellular location">
    <subcellularLocation>
        <location evidence="2">Cell membrane</location>
        <topology evidence="2">Multi-pass membrane protein</topology>
    </subcellularLocation>
</comment>
<dbReference type="PANTHER" id="PTHR45138">
    <property type="entry name" value="REGULATORY COMPONENTS OF SENSORY TRANSDUCTION SYSTEM"/>
    <property type="match status" value="1"/>
</dbReference>
<dbReference type="Gene3D" id="3.30.70.270">
    <property type="match status" value="1"/>
</dbReference>
<keyword evidence="5 10" id="KW-0812">Transmembrane</keyword>
<comment type="caution">
    <text evidence="12">The sequence shown here is derived from an EMBL/GenBank/DDBJ whole genome shotgun (WGS) entry which is preliminary data.</text>
</comment>
<dbReference type="NCBIfam" id="TIGR00254">
    <property type="entry name" value="GGDEF"/>
    <property type="match status" value="1"/>
</dbReference>
<dbReference type="InterPro" id="IPR033479">
    <property type="entry name" value="dCache_1"/>
</dbReference>